<feature type="region of interest" description="Disordered" evidence="6">
    <location>
        <begin position="148"/>
        <end position="229"/>
    </location>
</feature>
<evidence type="ECO:0000259" key="7">
    <source>
        <dbReference type="PROSITE" id="PS51650"/>
    </source>
</evidence>
<dbReference type="InterPro" id="IPR027007">
    <property type="entry name" value="C2_DOCK-type_domain"/>
</dbReference>
<dbReference type="Gene3D" id="2.60.40.150">
    <property type="entry name" value="C2 domain"/>
    <property type="match status" value="1"/>
</dbReference>
<keyword evidence="10" id="KW-1185">Reference proteome</keyword>
<dbReference type="OrthoDB" id="18896at2759"/>
<reference evidence="9 10" key="1">
    <citation type="submission" date="2015-04" db="EMBL/GenBank/DDBJ databases">
        <title>Complete genome sequence of Schizopora paradoxa KUC8140, a cosmopolitan wood degrader in East Asia.</title>
        <authorList>
            <consortium name="DOE Joint Genome Institute"/>
            <person name="Min B."/>
            <person name="Park H."/>
            <person name="Jang Y."/>
            <person name="Kim J.-J."/>
            <person name="Kim K.H."/>
            <person name="Pangilinan J."/>
            <person name="Lipzen A."/>
            <person name="Riley R."/>
            <person name="Grigoriev I.V."/>
            <person name="Spatafora J.W."/>
            <person name="Choi I.-G."/>
        </authorList>
    </citation>
    <scope>NUCLEOTIDE SEQUENCE [LARGE SCALE GENOMIC DNA]</scope>
    <source>
        <strain evidence="9 10">KUC8140</strain>
    </source>
</reference>
<dbReference type="GO" id="GO:0007264">
    <property type="term" value="P:small GTPase-mediated signal transduction"/>
    <property type="evidence" value="ECO:0007669"/>
    <property type="project" value="InterPro"/>
</dbReference>
<evidence type="ECO:0000256" key="3">
    <source>
        <dbReference type="ARBA" id="ARBA00022553"/>
    </source>
</evidence>
<dbReference type="PROSITE" id="PS51650">
    <property type="entry name" value="C2_DOCK"/>
    <property type="match status" value="1"/>
</dbReference>
<dbReference type="STRING" id="27342.A0A0H2SCU0"/>
<feature type="compositionally biased region" description="Polar residues" evidence="6">
    <location>
        <begin position="2073"/>
        <end position="2082"/>
    </location>
</feature>
<dbReference type="InterPro" id="IPR043161">
    <property type="entry name" value="DOCK_C_lobe_A"/>
</dbReference>
<dbReference type="InterPro" id="IPR056372">
    <property type="entry name" value="TPR_DOCK"/>
</dbReference>
<feature type="region of interest" description="Disordered" evidence="6">
    <location>
        <begin position="2007"/>
        <end position="2134"/>
    </location>
</feature>
<sequence>MLPSSASQRRGVWEPLSLIVYGYAVHPLSPSHRDTRHSGKARLSTVTEASTEGDFIHRHVVSLEVGDEIYAFEKYTPKGKECDGIWYRGYVVCKPRHPPINWDSLSDPSSSKAVKTDEPQVFIGIFPASHIHVRDELSDAEGRLADVASQANGNRDHFSSWKDGEDDTERNGRKSFKLPVPPDQANSSRAGLPVYPASLRSISPSESQPYKPLPPRPTLKSTDDTASGQTQPIIDEIASALREWHNLMFLYLARRDYTLLHTVRDHIEALHLGRRQLLAQTLSAEETVELRKDCVARLVMGNVVQGLDVIVRHPTWGGLVTVDVEGEIDPRSWVSAVRMYAMQVSLAYMDVSPDSAIGSKAPALGPAAEYSAVGPSATPQSASFPDHNRTKSSTRFLGSLAPPQPSKNTSVKFYHIFLDLKAFVASPCSPGETAELYFSLYNKNDMRFVTEDFCVILNHNGVLARDPSARIRTLFIDLVQSDVQDNIFLVCNIIRNGSMKVGGNNNSTSPLDSPRRGSEGSFRDGAWTDSSTTLNGIPNSSSGGRSSPIFDGSSAANFRRPFGCAVLELSQLNKFATDHSAQSTAENFKMDIYVPTNEAVYSMLHQDIIAGNEKEYGRSSRADKLAVSVKFFHGDAKTVVKENPSLLQNTPLTARLGFPDVVFPGDMRNEIYIKLWSGEFFTSHSGARLSVANFTRGSISHTANNIQVTIEVRDEKGSVIEKAISQGSGEPPVTQFHSLVFQRNNVPTFGELVKLQLPMNVPPTWHLYFTFRQRGTRERTASRGSPDALERPFAFAFLPLLPDNGAFLEDGSHTLVLYRISNMNQVGADTYLSRLPWTARGQRIESLALDADLLRSCPPIRDNLIVRTSLASTRFTQNTVLLNLLNWEKIHDREALATVLQGFVFVGECEIVKFLRDIFDSLFAILVSNNNPSGELDHHVFVALVTVLGIFQDRRFFNFLPVLEVYIEKHFTCSSASSHLIQSMNRLLANPSSSDAATPLRAALRVWNYLMKFIIRSRELQKAKEIGIAGGATSEHLESTFKRELHAHLTEVNRMMSTASPASIIGTQTFALQNFTSILPELQKVFSTVELVSIVTLFSNAIGMAKGKLVIWKLIMYLHVVKGFLFDIAESRSLLVEAVVIWIKPHFGRFDEYTQTQPGDSESARDNAKVNWLESIRLCIAIIAVMLDKLQLHLVSPSTTSDRMVLRREQDNVEYLLSLMPRMLESYREFQNTDALKSLEKTRTGTSLTSAIPVSFPESYPFSLLAQAPGSTPELQTASTTTVATPVFNCTLAETAVVFLVLISSSPKKHIINFLESSLEIEGKENFSNLITQFFKVACSILDNEAFPASWLNVNVLAHKVLVKMADPVAALMEKFFIPDQVDTYQFNTELWREALHMLLKLLSSDQLVIEEFSPQKCRAVWRLAGDIRGEGAAILLRLWDALGEQEQTDMAPGSVARFGYQVSMGNLVGHVVNLCLSHHDQLRNNAVQILFSMIVSEYYASNNFDDIENELVNKLDTLFMSDSKGDDMSRTFFIGQLRHLFDSSDVDEQLRQRVSNFLDSVDLFLELLLNVRELPEGDEFADDRVIATLRLMNFIRRIGRDEIYIKYVHQLVNMHLQSQNYVEAALTLKLHSDLYEWDLASFVDLMDDLGLPRQSHFHRKETLCLLILDYLGKGKAWESAVAICDELAFQHTTVTFNYARLSEILRHKAALLEHIVTDQRYYPDYFRVAFYGSSFPVAIRNKQFVYRGFEWEKFGAFCERMLNKHPGSQLLRSMGDPEPEVRFGSDQYIQCIAVTPEPDRNSPIFNNPDVPSAIRAYYEHSDINYFSCQMPIIKVRNGEQETWTLKTYFTTEETFPTVLRRSEVIEVRPEEISPIENAIDDVELKTKELNALNARYATLAKSGQQISTNALVMALNGVIDTPSNSGVSAYRQMFLTSEFVSQNPQQVELVQRLRDAIHDQARVIDNCLKLHGSLCTPEWMTFHERLERYFRKEFSEEIRRLSDTAQISPSISRQRLPGDMDRYHERKRSQSSTNTVVKPSFYNPPPLQLGRQAVTPPPQSPRYEHVPMSLPGGSSSKQTPLQKHLAHLARTGFHGVSSGPGDSQGSDSMSAGSPHGSFVNVMPSIPPASNSGASVVTSNFGTSIGSIKGRFSRLGSLNFGRRE</sequence>
<organism evidence="9 10">
    <name type="scientific">Schizopora paradoxa</name>
    <dbReference type="NCBI Taxonomy" id="27342"/>
    <lineage>
        <taxon>Eukaryota</taxon>
        <taxon>Fungi</taxon>
        <taxon>Dikarya</taxon>
        <taxon>Basidiomycota</taxon>
        <taxon>Agaricomycotina</taxon>
        <taxon>Agaricomycetes</taxon>
        <taxon>Hymenochaetales</taxon>
        <taxon>Schizoporaceae</taxon>
        <taxon>Schizopora</taxon>
    </lineage>
</organism>
<evidence type="ECO:0000256" key="4">
    <source>
        <dbReference type="ARBA" id="ARBA00022658"/>
    </source>
</evidence>
<feature type="region of interest" description="Disordered" evidence="6">
    <location>
        <begin position="370"/>
        <end position="405"/>
    </location>
</feature>
<proteinExistence type="inferred from homology"/>
<dbReference type="InterPro" id="IPR042455">
    <property type="entry name" value="DOCK_N_sub1"/>
</dbReference>
<dbReference type="Proteomes" id="UP000053477">
    <property type="component" value="Unassembled WGS sequence"/>
</dbReference>
<dbReference type="InterPro" id="IPR043162">
    <property type="entry name" value="DOCK_C_lobe_C"/>
</dbReference>
<keyword evidence="3" id="KW-0597">Phosphoprotein</keyword>
<dbReference type="GO" id="GO:0005886">
    <property type="term" value="C:plasma membrane"/>
    <property type="evidence" value="ECO:0007669"/>
    <property type="project" value="TreeGrafter"/>
</dbReference>
<feature type="region of interest" description="Disordered" evidence="6">
    <location>
        <begin position="502"/>
        <end position="548"/>
    </location>
</feature>
<dbReference type="InterPro" id="IPR046769">
    <property type="entry name" value="DOCKER_Lobe_A"/>
</dbReference>
<dbReference type="PANTHER" id="PTHR45653">
    <property type="entry name" value="DEDICATOR OF CYTOKINESIS"/>
    <property type="match status" value="1"/>
</dbReference>
<evidence type="ECO:0000256" key="6">
    <source>
        <dbReference type="SAM" id="MobiDB-lite"/>
    </source>
</evidence>
<evidence type="ECO:0000256" key="1">
    <source>
        <dbReference type="ARBA" id="ARBA00004496"/>
    </source>
</evidence>
<name>A0A0H2SCU0_9AGAM</name>
<dbReference type="Pfam" id="PF14429">
    <property type="entry name" value="DOCK-C2"/>
    <property type="match status" value="1"/>
</dbReference>
<dbReference type="Pfam" id="PF16172">
    <property type="entry name" value="DOCK_N"/>
    <property type="match status" value="1"/>
</dbReference>
<dbReference type="Gene3D" id="1.25.40.410">
    <property type="match status" value="1"/>
</dbReference>
<dbReference type="Pfam" id="PF06920">
    <property type="entry name" value="DHR-2_Lobe_A"/>
    <property type="match status" value="1"/>
</dbReference>
<keyword evidence="2" id="KW-0963">Cytoplasm</keyword>
<dbReference type="PROSITE" id="PS51651">
    <property type="entry name" value="DOCKER"/>
    <property type="match status" value="1"/>
</dbReference>
<dbReference type="Gene3D" id="1.20.1270.350">
    <property type="entry name" value="Dedicator of cytokinesis N-terminal subdomain"/>
    <property type="match status" value="1"/>
</dbReference>
<dbReference type="CDD" id="cd11684">
    <property type="entry name" value="DHR2_DOCK"/>
    <property type="match status" value="1"/>
</dbReference>
<feature type="domain" description="C2 DOCK-type" evidence="7">
    <location>
        <begin position="668"/>
        <end position="871"/>
    </location>
</feature>
<feature type="domain" description="DOCKER" evidence="8">
    <location>
        <begin position="1596"/>
        <end position="2007"/>
    </location>
</feature>
<dbReference type="InterPro" id="IPR032376">
    <property type="entry name" value="DOCK_N"/>
</dbReference>
<dbReference type="CDD" id="cd08679">
    <property type="entry name" value="C2_DOCK180_related"/>
    <property type="match status" value="1"/>
</dbReference>
<dbReference type="Gene3D" id="1.20.58.740">
    <property type="match status" value="1"/>
</dbReference>
<gene>
    <name evidence="9" type="ORF">SCHPADRAFT_992795</name>
</gene>
<dbReference type="InterPro" id="IPR026791">
    <property type="entry name" value="DOCK"/>
</dbReference>
<protein>
    <submittedName>
        <fullName evidence="9">Cytoplasmic protein</fullName>
    </submittedName>
</protein>
<dbReference type="InterPro" id="IPR027357">
    <property type="entry name" value="DOCKER_dom"/>
</dbReference>
<comment type="subcellular location">
    <subcellularLocation>
        <location evidence="1">Cytoplasm</location>
    </subcellularLocation>
</comment>
<feature type="compositionally biased region" description="Basic and acidic residues" evidence="6">
    <location>
        <begin position="513"/>
        <end position="522"/>
    </location>
</feature>
<dbReference type="InterPro" id="IPR035892">
    <property type="entry name" value="C2_domain_sf"/>
</dbReference>
<comment type="similarity">
    <text evidence="5">Belongs to the DOCK family.</text>
</comment>
<accession>A0A0H2SCU0</accession>
<dbReference type="InterPro" id="IPR016024">
    <property type="entry name" value="ARM-type_fold"/>
</dbReference>
<feature type="compositionally biased region" description="Basic and acidic residues" evidence="6">
    <location>
        <begin position="154"/>
        <end position="163"/>
    </location>
</feature>
<dbReference type="Pfam" id="PF23554">
    <property type="entry name" value="TPR_DOCK"/>
    <property type="match status" value="2"/>
</dbReference>
<evidence type="ECO:0000313" key="9">
    <source>
        <dbReference type="EMBL" id="KLO19558.1"/>
    </source>
</evidence>
<dbReference type="GO" id="GO:0005737">
    <property type="term" value="C:cytoplasm"/>
    <property type="evidence" value="ECO:0007669"/>
    <property type="project" value="UniProtKB-SubCell"/>
</dbReference>
<dbReference type="SUPFAM" id="SSF48371">
    <property type="entry name" value="ARM repeat"/>
    <property type="match status" value="1"/>
</dbReference>
<dbReference type="InterPro" id="IPR046773">
    <property type="entry name" value="DOCKER_Lobe_C"/>
</dbReference>
<evidence type="ECO:0000256" key="5">
    <source>
        <dbReference type="PROSITE-ProRule" id="PRU00983"/>
    </source>
</evidence>
<keyword evidence="4" id="KW-0344">Guanine-nucleotide releasing factor</keyword>
<feature type="compositionally biased region" description="Polar residues" evidence="6">
    <location>
        <begin position="528"/>
        <end position="545"/>
    </location>
</feature>
<dbReference type="Pfam" id="PF20421">
    <property type="entry name" value="DHR-2_Lobe_C"/>
    <property type="match status" value="1"/>
</dbReference>
<evidence type="ECO:0000256" key="2">
    <source>
        <dbReference type="ARBA" id="ARBA00022490"/>
    </source>
</evidence>
<feature type="compositionally biased region" description="Low complexity" evidence="6">
    <location>
        <begin position="2096"/>
        <end position="2111"/>
    </location>
</feature>
<evidence type="ECO:0000313" key="10">
    <source>
        <dbReference type="Proteomes" id="UP000053477"/>
    </source>
</evidence>
<dbReference type="InParanoid" id="A0A0H2SCU0"/>
<evidence type="ECO:0000259" key="8">
    <source>
        <dbReference type="PROSITE" id="PS51651"/>
    </source>
</evidence>
<dbReference type="GO" id="GO:0031267">
    <property type="term" value="F:small GTPase binding"/>
    <property type="evidence" value="ECO:0007669"/>
    <property type="project" value="TreeGrafter"/>
</dbReference>
<dbReference type="PANTHER" id="PTHR45653:SF10">
    <property type="entry name" value="MYOBLAST CITY, ISOFORM B"/>
    <property type="match status" value="1"/>
</dbReference>
<dbReference type="EMBL" id="KQ085886">
    <property type="protein sequence ID" value="KLO19558.1"/>
    <property type="molecule type" value="Genomic_DNA"/>
</dbReference>
<dbReference type="GO" id="GO:0005085">
    <property type="term" value="F:guanyl-nucleotide exchange factor activity"/>
    <property type="evidence" value="ECO:0007669"/>
    <property type="project" value="UniProtKB-KW"/>
</dbReference>